<name>A0A8I1E2B1_9PSED</name>
<dbReference type="SUPFAM" id="SSF56281">
    <property type="entry name" value="Metallo-hydrolase/oxidoreductase"/>
    <property type="match status" value="1"/>
</dbReference>
<keyword evidence="2" id="KW-0378">Hydrolase</keyword>
<dbReference type="Gene3D" id="3.60.15.10">
    <property type="entry name" value="Ribonuclease Z/Hydroxyacylglutathione hydrolase-like"/>
    <property type="match status" value="1"/>
</dbReference>
<evidence type="ECO:0000259" key="1">
    <source>
        <dbReference type="Pfam" id="PF12706"/>
    </source>
</evidence>
<dbReference type="GO" id="GO:0016787">
    <property type="term" value="F:hydrolase activity"/>
    <property type="evidence" value="ECO:0007669"/>
    <property type="project" value="UniProtKB-KW"/>
</dbReference>
<reference evidence="2" key="1">
    <citation type="submission" date="2020-12" db="EMBL/GenBank/DDBJ databases">
        <title>Comparative genomic insights into the epidemiology and virulence of plant pathogenic Pseudomonads from Turkey.</title>
        <authorList>
            <person name="Dillon M."/>
            <person name="Ruiz-Bedoya T."/>
            <person name="Bendalovic-Torma C."/>
            <person name="Guttman K.M."/>
            <person name="Kwak H."/>
            <person name="Middleton M.A."/>
            <person name="Wang P.W."/>
            <person name="Horuz S."/>
            <person name="Aysan Y."/>
            <person name="Guttman D.S."/>
        </authorList>
    </citation>
    <scope>NUCLEOTIDE SEQUENCE</scope>
    <source>
        <strain evidence="2">S5_IA_3a</strain>
    </source>
</reference>
<dbReference type="GO" id="GO:0005737">
    <property type="term" value="C:cytoplasm"/>
    <property type="evidence" value="ECO:0007669"/>
    <property type="project" value="TreeGrafter"/>
</dbReference>
<dbReference type="PANTHER" id="PTHR15032">
    <property type="entry name" value="N-ACYL-PHOSPHATIDYLETHANOLAMINE-HYDROLYZING PHOSPHOLIPASE D"/>
    <property type="match status" value="1"/>
</dbReference>
<dbReference type="Pfam" id="PF12706">
    <property type="entry name" value="Lactamase_B_2"/>
    <property type="match status" value="1"/>
</dbReference>
<dbReference type="InterPro" id="IPR001279">
    <property type="entry name" value="Metallo-B-lactamas"/>
</dbReference>
<dbReference type="PANTHER" id="PTHR15032:SF4">
    <property type="entry name" value="N-ACYL-PHOSPHATIDYLETHANOLAMINE-HYDROLYZING PHOSPHOLIPASE D"/>
    <property type="match status" value="1"/>
</dbReference>
<dbReference type="Proteomes" id="UP000645865">
    <property type="component" value="Unassembled WGS sequence"/>
</dbReference>
<comment type="caution">
    <text evidence="2">The sequence shown here is derived from an EMBL/GenBank/DDBJ whole genome shotgun (WGS) entry which is preliminary data.</text>
</comment>
<feature type="domain" description="Metallo-beta-lactamase" evidence="1">
    <location>
        <begin position="95"/>
        <end position="291"/>
    </location>
</feature>
<dbReference type="AlphaFoldDB" id="A0A8I1E2B1"/>
<evidence type="ECO:0000313" key="3">
    <source>
        <dbReference type="Proteomes" id="UP000645865"/>
    </source>
</evidence>
<accession>A0A8I1E2B1</accession>
<evidence type="ECO:0000313" key="2">
    <source>
        <dbReference type="EMBL" id="MBI6623610.1"/>
    </source>
</evidence>
<dbReference type="EMBL" id="JAEILH010000011">
    <property type="protein sequence ID" value="MBI6623610.1"/>
    <property type="molecule type" value="Genomic_DNA"/>
</dbReference>
<protein>
    <submittedName>
        <fullName evidence="2">MBL fold metallo-hydrolase</fullName>
    </submittedName>
</protein>
<gene>
    <name evidence="2" type="ORF">YA0853_07980</name>
</gene>
<organism evidence="2 3">
    <name type="scientific">Pseudomonas rhodesiae</name>
    <dbReference type="NCBI Taxonomy" id="76760"/>
    <lineage>
        <taxon>Bacteria</taxon>
        <taxon>Pseudomonadati</taxon>
        <taxon>Pseudomonadota</taxon>
        <taxon>Gammaproteobacteria</taxon>
        <taxon>Pseudomonadales</taxon>
        <taxon>Pseudomonadaceae</taxon>
        <taxon>Pseudomonas</taxon>
    </lineage>
</organism>
<proteinExistence type="predicted"/>
<dbReference type="InterPro" id="IPR036866">
    <property type="entry name" value="RibonucZ/Hydroxyglut_hydro"/>
</dbReference>
<sequence length="358" mass="39738">MGTPLAFKPLNDRVSAPQADSAAASVKWPKRGFWKSLRMTLRFINRPPGPTGRWPAQPLPIHALTRAEILAAPARTLFRLGHSTILLKLRSGLWLTDPVFVERASFVQWAGPRRFHAPPIGLDALPDIEGVVLSHDHYDHLDRNSILALAPKVRHFLTPLGVGDRLISWGIDARKVVQLGWWQSATVGDTAGGLQCTATPAQHFSGRGLFDGDRTLWASWVLADGDVRIFFSGDSGYFDGFKTIGERLGPFDLTLMEAGAYDAHWPHVHMWPPQTVQAHIDLRGKRLLPIHNGTFDLGGHSWQDPFEQISAMAQTRGIGVLTPLIGAPMDMLHPDPTPAWWRDSQPQASMQFHNRVLS</sequence>
<dbReference type="RefSeq" id="WP_023082265.1">
    <property type="nucleotide sequence ID" value="NZ_JAEILH010000011.1"/>
</dbReference>